<protein>
    <recommendedName>
        <fullName evidence="4">CRC domain-containing protein</fullName>
    </recommendedName>
</protein>
<organism evidence="5 6">
    <name type="scientific">Mugilogobius chulae</name>
    <name type="common">yellowstripe goby</name>
    <dbReference type="NCBI Taxonomy" id="88201"/>
    <lineage>
        <taxon>Eukaryota</taxon>
        <taxon>Metazoa</taxon>
        <taxon>Chordata</taxon>
        <taxon>Craniata</taxon>
        <taxon>Vertebrata</taxon>
        <taxon>Euteleostomi</taxon>
        <taxon>Actinopterygii</taxon>
        <taxon>Neopterygii</taxon>
        <taxon>Teleostei</taxon>
        <taxon>Neoteleostei</taxon>
        <taxon>Acanthomorphata</taxon>
        <taxon>Gobiaria</taxon>
        <taxon>Gobiiformes</taxon>
        <taxon>Gobioidei</taxon>
        <taxon>Gobiidae</taxon>
        <taxon>Gobionellinae</taxon>
        <taxon>Mugilogobius</taxon>
    </lineage>
</organism>
<evidence type="ECO:0000256" key="3">
    <source>
        <dbReference type="ARBA" id="ARBA00023242"/>
    </source>
</evidence>
<dbReference type="PROSITE" id="PS51634">
    <property type="entry name" value="CRC"/>
    <property type="match status" value="1"/>
</dbReference>
<dbReference type="PANTHER" id="PTHR12446:SF34">
    <property type="entry name" value="PROTEIN LIN-54 HOMOLOG"/>
    <property type="match status" value="1"/>
</dbReference>
<dbReference type="GO" id="GO:0005634">
    <property type="term" value="C:nucleus"/>
    <property type="evidence" value="ECO:0007669"/>
    <property type="project" value="UniProtKB-SubCell"/>
</dbReference>
<comment type="subcellular location">
    <subcellularLocation>
        <location evidence="1">Nucleus</location>
    </subcellularLocation>
</comment>
<dbReference type="InterPro" id="IPR028307">
    <property type="entry name" value="Lin-54_fam"/>
</dbReference>
<evidence type="ECO:0000256" key="1">
    <source>
        <dbReference type="ARBA" id="ARBA00004123"/>
    </source>
</evidence>
<dbReference type="EMBL" id="JBBPFD010000017">
    <property type="protein sequence ID" value="KAK7892076.1"/>
    <property type="molecule type" value="Genomic_DNA"/>
</dbReference>
<comment type="caution">
    <text evidence="5">The sequence shown here is derived from an EMBL/GenBank/DDBJ whole genome shotgun (WGS) entry which is preliminary data.</text>
</comment>
<accession>A0AAW0N730</accession>
<dbReference type="SMART" id="SM01114">
    <property type="entry name" value="CXC"/>
    <property type="match status" value="2"/>
</dbReference>
<evidence type="ECO:0000256" key="2">
    <source>
        <dbReference type="ARBA" id="ARBA00007267"/>
    </source>
</evidence>
<reference evidence="6" key="1">
    <citation type="submission" date="2024-04" db="EMBL/GenBank/DDBJ databases">
        <title>Salinicola lusitanus LLJ914,a marine bacterium isolated from the Okinawa Trough.</title>
        <authorList>
            <person name="Li J."/>
        </authorList>
    </citation>
    <scope>NUCLEOTIDE SEQUENCE [LARGE SCALE GENOMIC DNA]</scope>
</reference>
<comment type="similarity">
    <text evidence="2">Belongs to the lin-54 family.</text>
</comment>
<evidence type="ECO:0000313" key="5">
    <source>
        <dbReference type="EMBL" id="KAK7892076.1"/>
    </source>
</evidence>
<name>A0AAW0N730_9GOBI</name>
<evidence type="ECO:0000259" key="4">
    <source>
        <dbReference type="PROSITE" id="PS51634"/>
    </source>
</evidence>
<gene>
    <name evidence="5" type="ORF">WMY93_024039</name>
</gene>
<sequence>MDINEVKMYDLVPQVNDPVPLETLVWTAPPADTLQWGQAHDTLRFKCPPQPSQDQLYTDYLMYPQSQQFTLLSSSITGAEDNGQSGTTSWFTTEPILCSMMPGEVHPSEANVCVTFDTNHITHPMVYNENASGQVLLMNSEPGPLVSTLPFDCGPNAELELLYAGQNASDNFRKYSSDSREPAVVRCRQTSVSQYCECFANGVMCDNCNCTNCHNNPQHEAKRGKAIKSCLVRNPEAFKPKISEGKSGQIKGWHSKGCNCKRSGCLKNYCECYEANIRCTPSCKCFGCRNYDANLADKAFNENDKSRGPASVISPAVLEAVVGCLLARAEEAGRSSAVKPGLSMWSSTSLDTV</sequence>
<dbReference type="Proteomes" id="UP001460270">
    <property type="component" value="Unassembled WGS sequence"/>
</dbReference>
<evidence type="ECO:0000313" key="6">
    <source>
        <dbReference type="Proteomes" id="UP001460270"/>
    </source>
</evidence>
<dbReference type="GO" id="GO:0006355">
    <property type="term" value="P:regulation of DNA-templated transcription"/>
    <property type="evidence" value="ECO:0007669"/>
    <property type="project" value="TreeGrafter"/>
</dbReference>
<proteinExistence type="inferred from homology"/>
<keyword evidence="6" id="KW-1185">Reference proteome</keyword>
<keyword evidence="3" id="KW-0539">Nucleus</keyword>
<dbReference type="PANTHER" id="PTHR12446">
    <property type="entry name" value="TESMIN/TSO1-RELATED"/>
    <property type="match status" value="1"/>
</dbReference>
<dbReference type="AlphaFoldDB" id="A0AAW0N730"/>
<feature type="domain" description="CRC" evidence="4">
    <location>
        <begin position="181"/>
        <end position="293"/>
    </location>
</feature>
<dbReference type="Pfam" id="PF03638">
    <property type="entry name" value="TCR"/>
    <property type="match status" value="2"/>
</dbReference>
<dbReference type="InterPro" id="IPR005172">
    <property type="entry name" value="CRC"/>
</dbReference>
<dbReference type="InterPro" id="IPR033467">
    <property type="entry name" value="Tesmin/TSO1-like_CXC"/>
</dbReference>